<reference evidence="2" key="1">
    <citation type="submission" date="2020-11" db="EMBL/GenBank/DDBJ databases">
        <title>Halonatronomonas betainensis gen. nov., sp. nov. a novel haloalkaliphilic representative of the family Halanaerobiacae capable of betaine degradation.</title>
        <authorList>
            <person name="Boltyanskaya Y."/>
            <person name="Kevbrin V."/>
            <person name="Detkova E."/>
            <person name="Grouzdev D.S."/>
            <person name="Koziaeva V."/>
            <person name="Zhilina T."/>
        </authorList>
    </citation>
    <scope>NUCLEOTIDE SEQUENCE</scope>
    <source>
        <strain evidence="2">Z-7014</strain>
    </source>
</reference>
<dbReference type="NCBIfam" id="NF038234">
    <property type="entry name" value="retron_eff_Eco8"/>
    <property type="match status" value="1"/>
</dbReference>
<dbReference type="SUPFAM" id="SSF52540">
    <property type="entry name" value="P-loop containing nucleoside triphosphate hydrolases"/>
    <property type="match status" value="1"/>
</dbReference>
<protein>
    <submittedName>
        <fullName evidence="2">AAA family ATPase</fullName>
    </submittedName>
</protein>
<dbReference type="Pfam" id="PF13175">
    <property type="entry name" value="AAA_15"/>
    <property type="match status" value="1"/>
</dbReference>
<dbReference type="InterPro" id="IPR027417">
    <property type="entry name" value="P-loop_NTPase"/>
</dbReference>
<dbReference type="EMBL" id="JADPIE010000003">
    <property type="protein sequence ID" value="MBF8436534.1"/>
    <property type="molecule type" value="Genomic_DNA"/>
</dbReference>
<evidence type="ECO:0000313" key="2">
    <source>
        <dbReference type="EMBL" id="MBF8436534.1"/>
    </source>
</evidence>
<proteinExistence type="predicted"/>
<dbReference type="Proteomes" id="UP000621436">
    <property type="component" value="Unassembled WGS sequence"/>
</dbReference>
<gene>
    <name evidence="2" type="ORF">I0Q91_05560</name>
</gene>
<sequence>MPIKSIEFKNCKSLKDIFLDIDDINLLIGENGTGKTNVIKALDYFYSNLTEDNFNEDFHDKNNPYSQYFEISIEYDLSLIEMESHSIKDNIYINRLMEFKDDNLNDDSFKLILKQYKNEKPEWNYGFKIRQAVKHIYPFYLFRSNNIQVSDWQLLWDIIGDLSRLSVESKGDIRNYIKKEVFNTEDQTDKGIISKENKDVVEFLSSIMDNRDIDVRGFNTKEVFINLSQLYLGGKNLKSGDKSFDYYSDGTNLFKYFNVIIDLVYKISEKKLAEPLILVDEPEMSLHNYYVDKLSKKIVRNAVTDKTKSKSLKFIIATHSPRFTKHIIKKDNANLFHFSFKKNYTSYSKLKTKQVKSSYNVITETEANLLFARAIVYLEGDSDLELFLNQNIIDLYPEIDQVEFYHNLSNSKNDVLLIPKQSSYSVPYLFVVDMDEIIEYNYKQNKISIKNKQLNPLGTKNNDNESDKKTLSKKEKYYYGDEREEIKKIHVSIQNLLDNKFSFKKILHADEKYKDFIELKKLIKEYCLLYNIYVNETTIEGILINKNNYEIFREWLLNYDFKKEDDLNYLIDLYPENEEYKVTLYRLIVEGKLNSTLKYKYSNDKIDKLANKYNVNFNEYDQKEILEKINNISNNIEKTEGWITSFLNYYFNNHDNFNDDFPELSELLSKIKNMVIK</sequence>
<dbReference type="PANTHER" id="PTHR43581:SF4">
    <property type="entry name" value="ATP_GTP PHOSPHATASE"/>
    <property type="match status" value="1"/>
</dbReference>
<dbReference type="InterPro" id="IPR051396">
    <property type="entry name" value="Bact_Antivir_Def_Nuclease"/>
</dbReference>
<organism evidence="2 3">
    <name type="scientific">Halonatronomonas betaini</name>
    <dbReference type="NCBI Taxonomy" id="2778430"/>
    <lineage>
        <taxon>Bacteria</taxon>
        <taxon>Bacillati</taxon>
        <taxon>Bacillota</taxon>
        <taxon>Clostridia</taxon>
        <taxon>Halanaerobiales</taxon>
        <taxon>Halarsenatibacteraceae</taxon>
        <taxon>Halonatronomonas</taxon>
    </lineage>
</organism>
<dbReference type="RefSeq" id="WP_270453437.1">
    <property type="nucleotide sequence ID" value="NZ_JADPIE010000003.1"/>
</dbReference>
<accession>A0A931AR31</accession>
<comment type="caution">
    <text evidence="2">The sequence shown here is derived from an EMBL/GenBank/DDBJ whole genome shotgun (WGS) entry which is preliminary data.</text>
</comment>
<keyword evidence="3" id="KW-1185">Reference proteome</keyword>
<evidence type="ECO:0000259" key="1">
    <source>
        <dbReference type="Pfam" id="PF13175"/>
    </source>
</evidence>
<name>A0A931AR31_9FIRM</name>
<dbReference type="InterPro" id="IPR041685">
    <property type="entry name" value="AAA_GajA/Old/RecF-like"/>
</dbReference>
<dbReference type="Gene3D" id="3.40.50.300">
    <property type="entry name" value="P-loop containing nucleotide triphosphate hydrolases"/>
    <property type="match status" value="1"/>
</dbReference>
<dbReference type="PANTHER" id="PTHR43581">
    <property type="entry name" value="ATP/GTP PHOSPHATASE"/>
    <property type="match status" value="1"/>
</dbReference>
<dbReference type="AlphaFoldDB" id="A0A931AR31"/>
<evidence type="ECO:0000313" key="3">
    <source>
        <dbReference type="Proteomes" id="UP000621436"/>
    </source>
</evidence>
<feature type="domain" description="Endonuclease GajA/Old nuclease/RecF-like AAA" evidence="1">
    <location>
        <begin position="1"/>
        <end position="139"/>
    </location>
</feature>